<comment type="caution">
    <text evidence="6">The sequence shown here is derived from an EMBL/GenBank/DDBJ whole genome shotgun (WGS) entry which is preliminary data.</text>
</comment>
<proteinExistence type="predicted"/>
<feature type="domain" description="SD-repeat containing protein B" evidence="5">
    <location>
        <begin position="152"/>
        <end position="207"/>
    </location>
</feature>
<dbReference type="SUPFAM" id="SSF49478">
    <property type="entry name" value="Cna protein B-type domain"/>
    <property type="match status" value="1"/>
</dbReference>
<dbReference type="GO" id="GO:0005576">
    <property type="term" value="C:extracellular region"/>
    <property type="evidence" value="ECO:0007669"/>
    <property type="project" value="UniProtKB-SubCell"/>
</dbReference>
<organism evidence="6 7">
    <name type="scientific">Actinokineospora globicatena</name>
    <dbReference type="NCBI Taxonomy" id="103729"/>
    <lineage>
        <taxon>Bacteria</taxon>
        <taxon>Bacillati</taxon>
        <taxon>Actinomycetota</taxon>
        <taxon>Actinomycetes</taxon>
        <taxon>Pseudonocardiales</taxon>
        <taxon>Pseudonocardiaceae</taxon>
        <taxon>Actinokineospora</taxon>
    </lineage>
</organism>
<dbReference type="Pfam" id="PF17210">
    <property type="entry name" value="SdrD_B"/>
    <property type="match status" value="1"/>
</dbReference>
<keyword evidence="7" id="KW-1185">Reference proteome</keyword>
<accession>A0A9W6QMF7</accession>
<feature type="signal peptide" evidence="4">
    <location>
        <begin position="1"/>
        <end position="28"/>
    </location>
</feature>
<dbReference type="InterPro" id="IPR033764">
    <property type="entry name" value="Sdr_B"/>
</dbReference>
<dbReference type="RefSeq" id="WP_285609861.1">
    <property type="nucleotide sequence ID" value="NZ_BSSD01000002.1"/>
</dbReference>
<dbReference type="GO" id="GO:0005975">
    <property type="term" value="P:carbohydrate metabolic process"/>
    <property type="evidence" value="ECO:0007669"/>
    <property type="project" value="UniProtKB-ARBA"/>
</dbReference>
<dbReference type="AlphaFoldDB" id="A0A9W6QMF7"/>
<evidence type="ECO:0000259" key="5">
    <source>
        <dbReference type="Pfam" id="PF17210"/>
    </source>
</evidence>
<keyword evidence="2" id="KW-0964">Secreted</keyword>
<evidence type="ECO:0000313" key="6">
    <source>
        <dbReference type="EMBL" id="GLW91252.1"/>
    </source>
</evidence>
<evidence type="ECO:0000256" key="3">
    <source>
        <dbReference type="ARBA" id="ARBA00022729"/>
    </source>
</evidence>
<dbReference type="Gene3D" id="2.60.40.10">
    <property type="entry name" value="Immunoglobulins"/>
    <property type="match status" value="2"/>
</dbReference>
<dbReference type="InterPro" id="IPR013783">
    <property type="entry name" value="Ig-like_fold"/>
</dbReference>
<feature type="chain" id="PRO_5040849604" description="SD-repeat containing protein B domain-containing protein" evidence="4">
    <location>
        <begin position="29"/>
        <end position="455"/>
    </location>
</feature>
<dbReference type="Proteomes" id="UP001165042">
    <property type="component" value="Unassembled WGS sequence"/>
</dbReference>
<evidence type="ECO:0000256" key="4">
    <source>
        <dbReference type="SAM" id="SignalP"/>
    </source>
</evidence>
<comment type="subcellular location">
    <subcellularLocation>
        <location evidence="1">Secreted</location>
    </subcellularLocation>
</comment>
<dbReference type="EMBL" id="BSSD01000002">
    <property type="protein sequence ID" value="GLW91252.1"/>
    <property type="molecule type" value="Genomic_DNA"/>
</dbReference>
<sequence>MARSTSRLIAVLAVIPIALTLAPATATAAVDPEDVAVVATLDKAAYDTGDRVTLTVTVTNNGAEPTPALRAWASGDTYFNGPWAREMDRWGPGKVLAPGESYRISGADYLGDTSDGVANIDVQVEDAPVFKRVRLSAPVAATTGDLTGRIGYDSNADGVLAPEEGRAGVTVTIDNYRAGVRHTTSTNASGYYEFRGITTGEYHMRLEGLIEFVAQPEPQFVGRAGKDYQIFVERPLSESLTATLRFDRKTYQPGERATITITLFNRSARPLTGVTAWCNRVGHEWGLRATAEGWGALYSGATIPAGTKRTYKVWSIIPPEGRKAGFVFAECGFIQRISDGTPEAEDTAKVPGAVGTVEGVVYEDRDGDLTAGPGEGVQGARVTLVDSQSGKAIVNGLTGPDGRLDIRNVPTGTYVLRLDKPWQFAEARNPWHQVYEGWPNPISERVTRVPRPATA</sequence>
<dbReference type="SUPFAM" id="SSF117074">
    <property type="entry name" value="Hypothetical protein PA1324"/>
    <property type="match status" value="1"/>
</dbReference>
<evidence type="ECO:0000256" key="2">
    <source>
        <dbReference type="ARBA" id="ARBA00022525"/>
    </source>
</evidence>
<name>A0A9W6QMF7_9PSEU</name>
<reference evidence="6" key="1">
    <citation type="submission" date="2023-02" db="EMBL/GenBank/DDBJ databases">
        <title>Actinokineospora globicatena NBRC 15670.</title>
        <authorList>
            <person name="Ichikawa N."/>
            <person name="Sato H."/>
            <person name="Tonouchi N."/>
        </authorList>
    </citation>
    <scope>NUCLEOTIDE SEQUENCE</scope>
    <source>
        <strain evidence="6">NBRC 15670</strain>
    </source>
</reference>
<keyword evidence="3 4" id="KW-0732">Signal</keyword>
<protein>
    <recommendedName>
        <fullName evidence="5">SD-repeat containing protein B domain-containing protein</fullName>
    </recommendedName>
</protein>
<evidence type="ECO:0000256" key="1">
    <source>
        <dbReference type="ARBA" id="ARBA00004613"/>
    </source>
</evidence>
<evidence type="ECO:0000313" key="7">
    <source>
        <dbReference type="Proteomes" id="UP001165042"/>
    </source>
</evidence>
<gene>
    <name evidence="6" type="ORF">Aglo03_20680</name>
</gene>